<keyword evidence="6 10" id="KW-0432">Leucine biosynthesis</keyword>
<dbReference type="Proteomes" id="UP001055804">
    <property type="component" value="Unassembled WGS sequence"/>
</dbReference>
<evidence type="ECO:0000256" key="5">
    <source>
        <dbReference type="ARBA" id="ARBA00011271"/>
    </source>
</evidence>
<evidence type="ECO:0000313" key="12">
    <source>
        <dbReference type="EMBL" id="MCP1336975.1"/>
    </source>
</evidence>
<comment type="caution">
    <text evidence="12">The sequence shown here is derived from an EMBL/GenBank/DDBJ whole genome shotgun (WGS) entry which is preliminary data.</text>
</comment>
<evidence type="ECO:0000256" key="10">
    <source>
        <dbReference type="HAMAP-Rule" id="MF_01031"/>
    </source>
</evidence>
<evidence type="ECO:0000313" key="13">
    <source>
        <dbReference type="Proteomes" id="UP001055804"/>
    </source>
</evidence>
<comment type="catalytic activity">
    <reaction evidence="1 10">
        <text>(2R,3S)-3-isopropylmalate = (2S)-2-isopropylmalate</text>
        <dbReference type="Rhea" id="RHEA:32287"/>
        <dbReference type="ChEBI" id="CHEBI:1178"/>
        <dbReference type="ChEBI" id="CHEBI:35121"/>
        <dbReference type="EC" id="4.2.1.33"/>
    </reaction>
</comment>
<accession>A0A9J6PK89</accession>
<dbReference type="NCBIfam" id="TIGR00171">
    <property type="entry name" value="leuD"/>
    <property type="match status" value="1"/>
</dbReference>
<protein>
    <recommendedName>
        <fullName evidence="10">3-isopropylmalate dehydratase small subunit</fullName>
        <ecNumber evidence="10">4.2.1.33</ecNumber>
    </recommendedName>
    <alternativeName>
        <fullName evidence="10">Alpha-IPM isomerase</fullName>
        <shortName evidence="10">IPMI</shortName>
    </alternativeName>
    <alternativeName>
        <fullName evidence="10">Isopropylmalate isomerase</fullName>
    </alternativeName>
</protein>
<evidence type="ECO:0000256" key="3">
    <source>
        <dbReference type="ARBA" id="ARBA00004729"/>
    </source>
</evidence>
<dbReference type="InterPro" id="IPR015928">
    <property type="entry name" value="Aconitase/3IPM_dehydase_swvl"/>
</dbReference>
<keyword evidence="8 10" id="KW-0456">Lyase</keyword>
<dbReference type="PANTHER" id="PTHR43345">
    <property type="entry name" value="3-ISOPROPYLMALATE DEHYDRATASE SMALL SUBUNIT 2-RELATED-RELATED"/>
    <property type="match status" value="1"/>
</dbReference>
<proteinExistence type="inferred from homology"/>
<dbReference type="GO" id="GO:0003861">
    <property type="term" value="F:3-isopropylmalate dehydratase activity"/>
    <property type="evidence" value="ECO:0007669"/>
    <property type="project" value="UniProtKB-UniRule"/>
</dbReference>
<dbReference type="AlphaFoldDB" id="A0A9J6PK89"/>
<evidence type="ECO:0000256" key="7">
    <source>
        <dbReference type="ARBA" id="ARBA00022605"/>
    </source>
</evidence>
<evidence type="ECO:0000256" key="1">
    <source>
        <dbReference type="ARBA" id="ARBA00000491"/>
    </source>
</evidence>
<dbReference type="InterPro" id="IPR050075">
    <property type="entry name" value="LeuD"/>
</dbReference>
<evidence type="ECO:0000256" key="8">
    <source>
        <dbReference type="ARBA" id="ARBA00023239"/>
    </source>
</evidence>
<comment type="pathway">
    <text evidence="3 10">Amino-acid biosynthesis; L-leucine biosynthesis; L-leucine from 3-methyl-2-oxobutanoate: step 2/4.</text>
</comment>
<evidence type="ECO:0000256" key="6">
    <source>
        <dbReference type="ARBA" id="ARBA00022430"/>
    </source>
</evidence>
<feature type="domain" description="Aconitase A/isopropylmalate dehydratase small subunit swivel" evidence="11">
    <location>
        <begin position="6"/>
        <end position="126"/>
    </location>
</feature>
<dbReference type="SUPFAM" id="SSF52016">
    <property type="entry name" value="LeuD/IlvD-like"/>
    <property type="match status" value="1"/>
</dbReference>
<dbReference type="FunFam" id="3.20.19.10:FF:000003">
    <property type="entry name" value="3-isopropylmalate dehydratase small subunit"/>
    <property type="match status" value="1"/>
</dbReference>
<reference evidence="12" key="1">
    <citation type="submission" date="2022-06" db="EMBL/GenBank/DDBJ databases">
        <title>Isolation and Genomics of Futiania mangrovii gen. nov., sp. nov., a Rare and Metabolically-versatile member in the Class Alphaproteobacteria.</title>
        <authorList>
            <person name="Liu L."/>
            <person name="Huang W.-C."/>
            <person name="Pan J."/>
            <person name="Li J."/>
            <person name="Huang Y."/>
            <person name="Du H."/>
            <person name="Liu Y."/>
            <person name="Li M."/>
        </authorList>
    </citation>
    <scope>NUCLEOTIDE SEQUENCE</scope>
    <source>
        <strain evidence="12">FT118</strain>
    </source>
</reference>
<dbReference type="Gene3D" id="3.20.19.10">
    <property type="entry name" value="Aconitase, domain 4"/>
    <property type="match status" value="1"/>
</dbReference>
<dbReference type="PANTHER" id="PTHR43345:SF5">
    <property type="entry name" value="3-ISOPROPYLMALATE DEHYDRATASE SMALL SUBUNIT"/>
    <property type="match status" value="1"/>
</dbReference>
<dbReference type="GO" id="GO:0009098">
    <property type="term" value="P:L-leucine biosynthetic process"/>
    <property type="evidence" value="ECO:0007669"/>
    <property type="project" value="UniProtKB-UniRule"/>
</dbReference>
<dbReference type="InterPro" id="IPR000573">
    <property type="entry name" value="AconitaseA/IPMdHydase_ssu_swvl"/>
</dbReference>
<dbReference type="InterPro" id="IPR033940">
    <property type="entry name" value="IPMI_Swivel"/>
</dbReference>
<comment type="subunit">
    <text evidence="5 10">Heterodimer of LeuC and LeuD.</text>
</comment>
<comment type="function">
    <text evidence="2 10">Catalyzes the isomerization between 2-isopropylmalate and 3-isopropylmalate, via the formation of 2-isopropylmaleate.</text>
</comment>
<organism evidence="12 13">
    <name type="scientific">Futiania mangrovi</name>
    <dbReference type="NCBI Taxonomy" id="2959716"/>
    <lineage>
        <taxon>Bacteria</taxon>
        <taxon>Pseudomonadati</taxon>
        <taxon>Pseudomonadota</taxon>
        <taxon>Alphaproteobacteria</taxon>
        <taxon>Futianiales</taxon>
        <taxon>Futianiaceae</taxon>
        <taxon>Futiania</taxon>
    </lineage>
</organism>
<dbReference type="EC" id="4.2.1.33" evidence="10"/>
<gene>
    <name evidence="10 12" type="primary">leuD</name>
    <name evidence="12" type="ORF">NJQ99_11185</name>
</gene>
<evidence type="ECO:0000256" key="4">
    <source>
        <dbReference type="ARBA" id="ARBA00009845"/>
    </source>
</evidence>
<evidence type="ECO:0000256" key="9">
    <source>
        <dbReference type="ARBA" id="ARBA00023304"/>
    </source>
</evidence>
<name>A0A9J6PK89_9PROT</name>
<sequence>MGALEKTRKVKGVAAPLPRANIDTDAIIPIRHLITVSREGLGKGLFSGWRLDAQDREVPDFVLNRPAFRNAKILIAGENFGCGSSREHAVWSLVDYGIRAVIAPSFASIFYENCKKNGLAAVVLPDEAVRALTDAAEAHAGRDTLIDIEGCTVTGPDGSLYPFEMEADRREALLQGLDEIGMTLRHAEAIAAFQARDSKLRPWIYEVPAV</sequence>
<keyword evidence="9 10" id="KW-0100">Branched-chain amino acid biosynthesis</keyword>
<evidence type="ECO:0000256" key="2">
    <source>
        <dbReference type="ARBA" id="ARBA00002695"/>
    </source>
</evidence>
<dbReference type="CDD" id="cd01577">
    <property type="entry name" value="IPMI_Swivel"/>
    <property type="match status" value="1"/>
</dbReference>
<dbReference type="NCBIfam" id="NF002458">
    <property type="entry name" value="PRK01641.1"/>
    <property type="match status" value="1"/>
</dbReference>
<comment type="similarity">
    <text evidence="4 10">Belongs to the LeuD family. LeuD type 1 subfamily.</text>
</comment>
<dbReference type="EMBL" id="JAMZFT010000002">
    <property type="protein sequence ID" value="MCP1336975.1"/>
    <property type="molecule type" value="Genomic_DNA"/>
</dbReference>
<dbReference type="RefSeq" id="WP_269332915.1">
    <property type="nucleotide sequence ID" value="NZ_JAMZFT010000002.1"/>
</dbReference>
<dbReference type="GO" id="GO:0009316">
    <property type="term" value="C:3-isopropylmalate dehydratase complex"/>
    <property type="evidence" value="ECO:0007669"/>
    <property type="project" value="InterPro"/>
</dbReference>
<dbReference type="InterPro" id="IPR004431">
    <property type="entry name" value="3-IsopropMal_deHydase_ssu"/>
</dbReference>
<evidence type="ECO:0000259" key="11">
    <source>
        <dbReference type="Pfam" id="PF00694"/>
    </source>
</evidence>
<keyword evidence="13" id="KW-1185">Reference proteome</keyword>
<keyword evidence="7 10" id="KW-0028">Amino-acid biosynthesis</keyword>
<dbReference type="HAMAP" id="MF_01031">
    <property type="entry name" value="LeuD_type1"/>
    <property type="match status" value="1"/>
</dbReference>
<dbReference type="Pfam" id="PF00694">
    <property type="entry name" value="Aconitase_C"/>
    <property type="match status" value="1"/>
</dbReference>